<dbReference type="Pfam" id="PF00486">
    <property type="entry name" value="Trans_reg_C"/>
    <property type="match status" value="1"/>
</dbReference>
<dbReference type="InterPro" id="IPR011044">
    <property type="entry name" value="Quino_amine_DH_bsu"/>
</dbReference>
<evidence type="ECO:0000256" key="5">
    <source>
        <dbReference type="PROSITE-ProRule" id="PRU01091"/>
    </source>
</evidence>
<keyword evidence="2" id="KW-0805">Transcription regulation</keyword>
<dbReference type="InterPro" id="IPR011990">
    <property type="entry name" value="TPR-like_helical_dom_sf"/>
</dbReference>
<name>A0ABP4WXK5_9MICO</name>
<dbReference type="InterPro" id="IPR049052">
    <property type="entry name" value="nSTAND1"/>
</dbReference>
<dbReference type="SUPFAM" id="SSF52540">
    <property type="entry name" value="P-loop containing nucleoside triphosphate hydrolases"/>
    <property type="match status" value="1"/>
</dbReference>
<dbReference type="Gene3D" id="1.10.10.10">
    <property type="entry name" value="Winged helix-like DNA-binding domain superfamily/Winged helix DNA-binding domain"/>
    <property type="match status" value="1"/>
</dbReference>
<dbReference type="SUPFAM" id="SSF48452">
    <property type="entry name" value="TPR-like"/>
    <property type="match status" value="1"/>
</dbReference>
<dbReference type="SMART" id="SM00862">
    <property type="entry name" value="Trans_reg_C"/>
    <property type="match status" value="1"/>
</dbReference>
<proteinExistence type="inferred from homology"/>
<protein>
    <recommendedName>
        <fullName evidence="6">OmpR/PhoB-type domain-containing protein</fullName>
    </recommendedName>
</protein>
<dbReference type="Proteomes" id="UP001500506">
    <property type="component" value="Unassembled WGS sequence"/>
</dbReference>
<dbReference type="InterPro" id="IPR001867">
    <property type="entry name" value="OmpR/PhoB-type_DNA-bd"/>
</dbReference>
<evidence type="ECO:0000313" key="7">
    <source>
        <dbReference type="EMBL" id="GAA1765427.1"/>
    </source>
</evidence>
<evidence type="ECO:0000256" key="2">
    <source>
        <dbReference type="ARBA" id="ARBA00023015"/>
    </source>
</evidence>
<comment type="caution">
    <text evidence="7">The sequence shown here is derived from an EMBL/GenBank/DDBJ whole genome shotgun (WGS) entry which is preliminary data.</text>
</comment>
<dbReference type="Gene3D" id="1.25.40.10">
    <property type="entry name" value="Tetratricopeptide repeat domain"/>
    <property type="match status" value="1"/>
</dbReference>
<reference evidence="8" key="1">
    <citation type="journal article" date="2019" name="Int. J. Syst. Evol. Microbiol.">
        <title>The Global Catalogue of Microorganisms (GCM) 10K type strain sequencing project: providing services to taxonomists for standard genome sequencing and annotation.</title>
        <authorList>
            <consortium name="The Broad Institute Genomics Platform"/>
            <consortium name="The Broad Institute Genome Sequencing Center for Infectious Disease"/>
            <person name="Wu L."/>
            <person name="Ma J."/>
        </authorList>
    </citation>
    <scope>NUCLEOTIDE SEQUENCE [LARGE SCALE GENOMIC DNA]</scope>
    <source>
        <strain evidence="8">JCM 14319</strain>
    </source>
</reference>
<accession>A0ABP4WXK5</accession>
<feature type="DNA-binding region" description="OmpR/PhoB-type" evidence="5">
    <location>
        <begin position="1"/>
        <end position="82"/>
    </location>
</feature>
<feature type="domain" description="OmpR/PhoB-type" evidence="6">
    <location>
        <begin position="1"/>
        <end position="82"/>
    </location>
</feature>
<keyword evidence="3 5" id="KW-0238">DNA-binding</keyword>
<evidence type="ECO:0000256" key="4">
    <source>
        <dbReference type="ARBA" id="ARBA00023163"/>
    </source>
</evidence>
<organism evidence="7 8">
    <name type="scientific">Agromyces humatus</name>
    <dbReference type="NCBI Taxonomy" id="279573"/>
    <lineage>
        <taxon>Bacteria</taxon>
        <taxon>Bacillati</taxon>
        <taxon>Actinomycetota</taxon>
        <taxon>Actinomycetes</taxon>
        <taxon>Micrococcales</taxon>
        <taxon>Microbacteriaceae</taxon>
        <taxon>Agromyces</taxon>
    </lineage>
</organism>
<evidence type="ECO:0000313" key="8">
    <source>
        <dbReference type="Proteomes" id="UP001500506"/>
    </source>
</evidence>
<dbReference type="Pfam" id="PF03704">
    <property type="entry name" value="BTAD"/>
    <property type="match status" value="1"/>
</dbReference>
<sequence length="1433" mass="153374">MVVFGPLTLEGVTLSPRERSVLSALVLRADRPVTTDELADALWGDEPPGTWQKQLQASIGRVRAAIGRNAIATSPGAYTLRIDPETVDVERFERLAASARRHLDDDPARALDAVERALELWRGTPYADLATWTPAVVEAERLDEVRMELEEARVDAHLRLGEDAAFVADAERLVRVAPLRERRWVLLATALYRGGRQADALAAIRAARERLANELGAEPGAELAELELRILRHDEALDLGEAPASTSAACPYRGLQPFGVEDEDDFFGRDADVEAALTRLGRSRFLAISGASGSGKSSLVRAGVIPALQRRGDRVVILTPEHDLDARIREAVWSGRADVVIVDQFEEVFHAGEADVDAAARAIAEAPVTGATVILVVRADYLGDCAAHPDLAPLVAEGVHLVGPMAPASLREAVEEPARRAGLRIEPGLVEIILRDAAGETGALPHLSHALVETWLRREGSTLTVAGYEASGGISGAIAQSADRLYHSMDPDQRVTCRWLLLRLVARGPDGNAVRRRVPSKPLRADASREQVLSMLARARLVTAEADSIEVAHESLATAWPRLRAWLDEDAEGTRILTTVAAAAEAWSAAGRLEDDLLRGARLQSAVEWRDAAPRDLTDVEREFLDASAARATAEHTQFEERARQDRRQNRRLRVLLGVAAGLIVLLVGAGSVAVVSSQEANAQRDRATLEALVATSLALQTTERDVSALLAAEAYRRWPDDPRARSGLMSVLQGADGFLGTAVLASSGNTYGSLIPGTEHVLVVTTAGDAAIREAATGQMVQELDLGFDPGSANPPPLVEVSGDGRIGAVLWSADAQPVHPNAPGASTHSDLVVFDLQHAERIRGPIPIDVGTGALAVNADGSTIAVAGFRNGAVRVVSTADGRMRGIANEMTPLARHDRQYAAEPPVAALAFDGSGRLLVGRFDDRIDMIDPTSATISESMVVPRSSAHAALAVGDSGVVIASGGLALIAVEPHDQRVRWSTDLSPAPDQCNWIAISEPLERVYCESRFGQISVFDLADGAPIPAEEIGPLNEDIGTIDVSTDGAILTVISRGGPTISRWHLDGIGLGRRLIAPGHLLAGGYSYQGSSVVTAPQVDPPAPGLEIGRIVDGVLEDVVVVDTATGDVAYHFDEAVSDIGWAPDGRVYARSEADGGFRLFEADTGEEVEMTMDPWVDKLWPSPDGKLLHASRNGLIQELDPRTGDVVGEPLAVDWSPLWISVAPEGDRMAMTYARPEPPSATGKESKFRLAILSAEDHRILYDEPVDIQAHVMLADGELLGMEGTRIGRYETDPLARLGSIPGAVGGLEQPSLSRDGRAMLVMTDDGTALLYDTATGIRIGAPFRTDDRAVAPGIFGGPGATIELELPIPDGAIRPDGREIALSLPEGVMVWDIDPEHQFQYACRIAGRDFTREEWATFFYTTPFSSTCGFSDE</sequence>
<dbReference type="SUPFAM" id="SSF46894">
    <property type="entry name" value="C-terminal effector domain of the bipartite response regulators"/>
    <property type="match status" value="1"/>
</dbReference>
<dbReference type="PROSITE" id="PS51755">
    <property type="entry name" value="OMPR_PHOB"/>
    <property type="match status" value="1"/>
</dbReference>
<dbReference type="InterPro" id="IPR051677">
    <property type="entry name" value="AfsR-DnrI-RedD_regulator"/>
</dbReference>
<comment type="similarity">
    <text evidence="1">Belongs to the AfsR/DnrI/RedD regulatory family.</text>
</comment>
<dbReference type="InterPro" id="IPR016032">
    <property type="entry name" value="Sig_transdc_resp-reg_C-effctor"/>
</dbReference>
<dbReference type="SUPFAM" id="SSF82171">
    <property type="entry name" value="DPP6 N-terminal domain-like"/>
    <property type="match status" value="1"/>
</dbReference>
<dbReference type="InterPro" id="IPR036388">
    <property type="entry name" value="WH-like_DNA-bd_sf"/>
</dbReference>
<dbReference type="EMBL" id="BAAANH010000005">
    <property type="protein sequence ID" value="GAA1765427.1"/>
    <property type="molecule type" value="Genomic_DNA"/>
</dbReference>
<dbReference type="Pfam" id="PF20703">
    <property type="entry name" value="nSTAND1"/>
    <property type="match status" value="1"/>
</dbReference>
<dbReference type="CDD" id="cd15831">
    <property type="entry name" value="BTAD"/>
    <property type="match status" value="1"/>
</dbReference>
<evidence type="ECO:0000256" key="3">
    <source>
        <dbReference type="ARBA" id="ARBA00023125"/>
    </source>
</evidence>
<dbReference type="InterPro" id="IPR015943">
    <property type="entry name" value="WD40/YVTN_repeat-like_dom_sf"/>
</dbReference>
<keyword evidence="8" id="KW-1185">Reference proteome</keyword>
<dbReference type="PANTHER" id="PTHR35807">
    <property type="entry name" value="TRANSCRIPTIONAL REGULATOR REDD-RELATED"/>
    <property type="match status" value="1"/>
</dbReference>
<keyword evidence="4" id="KW-0804">Transcription</keyword>
<dbReference type="Gene3D" id="2.130.10.10">
    <property type="entry name" value="YVTN repeat-like/Quinoprotein amine dehydrogenase"/>
    <property type="match status" value="2"/>
</dbReference>
<evidence type="ECO:0000259" key="6">
    <source>
        <dbReference type="PROSITE" id="PS51755"/>
    </source>
</evidence>
<evidence type="ECO:0000256" key="1">
    <source>
        <dbReference type="ARBA" id="ARBA00005820"/>
    </source>
</evidence>
<dbReference type="SUPFAM" id="SSF50969">
    <property type="entry name" value="YVTN repeat-like/Quinoprotein amine dehydrogenase"/>
    <property type="match status" value="2"/>
</dbReference>
<gene>
    <name evidence="7" type="ORF">GCM10009747_27020</name>
</gene>
<dbReference type="PANTHER" id="PTHR35807:SF1">
    <property type="entry name" value="TRANSCRIPTIONAL REGULATOR REDD"/>
    <property type="match status" value="1"/>
</dbReference>
<dbReference type="SMART" id="SM01043">
    <property type="entry name" value="BTAD"/>
    <property type="match status" value="1"/>
</dbReference>
<dbReference type="InterPro" id="IPR027417">
    <property type="entry name" value="P-loop_NTPase"/>
</dbReference>
<dbReference type="Gene3D" id="3.40.50.300">
    <property type="entry name" value="P-loop containing nucleotide triphosphate hydrolases"/>
    <property type="match status" value="1"/>
</dbReference>
<dbReference type="InterPro" id="IPR005158">
    <property type="entry name" value="BTAD"/>
</dbReference>